<dbReference type="EMBL" id="FMZZ01000009">
    <property type="protein sequence ID" value="SDD28820.1"/>
    <property type="molecule type" value="Genomic_DNA"/>
</dbReference>
<evidence type="ECO:0000256" key="4">
    <source>
        <dbReference type="ARBA" id="ARBA00023157"/>
    </source>
</evidence>
<keyword evidence="5" id="KW-0732">Signal</keyword>
<dbReference type="PANTHER" id="PTHR33630:SF9">
    <property type="entry name" value="CUTINASE 4"/>
    <property type="match status" value="1"/>
</dbReference>
<proteinExistence type="inferred from homology"/>
<dbReference type="InterPro" id="IPR000675">
    <property type="entry name" value="Cutinase/axe"/>
</dbReference>
<dbReference type="Gene3D" id="3.40.50.1820">
    <property type="entry name" value="alpha/beta hydrolase"/>
    <property type="match status" value="1"/>
</dbReference>
<feature type="signal peptide" evidence="5">
    <location>
        <begin position="1"/>
        <end position="39"/>
    </location>
</feature>
<dbReference type="Proteomes" id="UP000199501">
    <property type="component" value="Unassembled WGS sequence"/>
</dbReference>
<dbReference type="OrthoDB" id="3690529at2"/>
<accession>A0A1G6TID2</accession>
<evidence type="ECO:0000256" key="3">
    <source>
        <dbReference type="ARBA" id="ARBA00022801"/>
    </source>
</evidence>
<feature type="chain" id="PRO_5011608690" evidence="5">
    <location>
        <begin position="40"/>
        <end position="272"/>
    </location>
</feature>
<name>A0A1G6TID2_9PSEU</name>
<organism evidence="6 7">
    <name type="scientific">Actinokineospora iranica</name>
    <dbReference type="NCBI Taxonomy" id="1271860"/>
    <lineage>
        <taxon>Bacteria</taxon>
        <taxon>Bacillati</taxon>
        <taxon>Actinomycetota</taxon>
        <taxon>Actinomycetes</taxon>
        <taxon>Pseudonocardiales</taxon>
        <taxon>Pseudonocardiaceae</taxon>
        <taxon>Actinokineospora</taxon>
    </lineage>
</organism>
<evidence type="ECO:0000256" key="5">
    <source>
        <dbReference type="SAM" id="SignalP"/>
    </source>
</evidence>
<reference evidence="7" key="1">
    <citation type="submission" date="2016-10" db="EMBL/GenBank/DDBJ databases">
        <authorList>
            <person name="Varghese N."/>
            <person name="Submissions S."/>
        </authorList>
    </citation>
    <scope>NUCLEOTIDE SEQUENCE [LARGE SCALE GENOMIC DNA]</scope>
    <source>
        <strain evidence="7">IBRC-M 10403</strain>
    </source>
</reference>
<dbReference type="Pfam" id="PF01083">
    <property type="entry name" value="Cutinase"/>
    <property type="match status" value="1"/>
</dbReference>
<keyword evidence="3" id="KW-0378">Hydrolase</keyword>
<dbReference type="PROSITE" id="PS51257">
    <property type="entry name" value="PROKAR_LIPOPROTEIN"/>
    <property type="match status" value="1"/>
</dbReference>
<dbReference type="GO" id="GO:0052689">
    <property type="term" value="F:carboxylic ester hydrolase activity"/>
    <property type="evidence" value="ECO:0007669"/>
    <property type="project" value="UniProtKB-KW"/>
</dbReference>
<dbReference type="STRING" id="1271860.SAMN05216174_109161"/>
<keyword evidence="4" id="KW-1015">Disulfide bond</keyword>
<dbReference type="AlphaFoldDB" id="A0A1G6TID2"/>
<evidence type="ECO:0000256" key="1">
    <source>
        <dbReference type="ARBA" id="ARBA00007534"/>
    </source>
</evidence>
<dbReference type="SUPFAM" id="SSF53474">
    <property type="entry name" value="alpha/beta-Hydrolases"/>
    <property type="match status" value="1"/>
</dbReference>
<dbReference type="PANTHER" id="PTHR33630">
    <property type="entry name" value="CUTINASE RV1984C-RELATED-RELATED"/>
    <property type="match status" value="1"/>
</dbReference>
<dbReference type="SMART" id="SM01110">
    <property type="entry name" value="Cutinase"/>
    <property type="match status" value="1"/>
</dbReference>
<protein>
    <submittedName>
        <fullName evidence="6">Cutinase</fullName>
    </submittedName>
</protein>
<dbReference type="InterPro" id="IPR029058">
    <property type="entry name" value="AB_hydrolase_fold"/>
</dbReference>
<sequence>MVFPHGKPDNAFMIPGRLRAIALAAVLAACFLLAPQAEATPSRCLPLHVYAVRGTGETGPLGTQISAIVDALRAQRPSGVSAQGNQYPAVLFDTGLFVIGKPWWYVLSVRDGVRRMHDDLAALRTDCPASDVVVIGYSQGADVVRRALATEPAPAHNRYRVLLLGDPNLNSAETTIRMVNDLEDLIDTLPSISLGFNHFFFDQHPEGPFTLGPVPPFPPGWPAESLCWRKDPACGGGEGGLPFEWRVNGAHEQYRTRAAEFATAFLTWSDTN</sequence>
<gene>
    <name evidence="6" type="ORF">SAMN05216174_109161</name>
</gene>
<evidence type="ECO:0000313" key="7">
    <source>
        <dbReference type="Proteomes" id="UP000199501"/>
    </source>
</evidence>
<comment type="similarity">
    <text evidence="1">Belongs to the cutinase family.</text>
</comment>
<keyword evidence="7" id="KW-1185">Reference proteome</keyword>
<evidence type="ECO:0000313" key="6">
    <source>
        <dbReference type="EMBL" id="SDD28820.1"/>
    </source>
</evidence>
<evidence type="ECO:0000256" key="2">
    <source>
        <dbReference type="ARBA" id="ARBA00022487"/>
    </source>
</evidence>
<keyword evidence="2" id="KW-0719">Serine esterase</keyword>